<keyword evidence="2" id="KW-1185">Reference proteome</keyword>
<name>A0A8X6TE79_NEPPI</name>
<comment type="caution">
    <text evidence="1">The sequence shown here is derived from an EMBL/GenBank/DDBJ whole genome shotgun (WGS) entry which is preliminary data.</text>
</comment>
<dbReference type="SUPFAM" id="SSF56801">
    <property type="entry name" value="Acetyl-CoA synthetase-like"/>
    <property type="match status" value="1"/>
</dbReference>
<protein>
    <submittedName>
        <fullName evidence="1">Acetoacetyl-CoA synthetase</fullName>
    </submittedName>
</protein>
<reference evidence="1" key="1">
    <citation type="submission" date="2020-08" db="EMBL/GenBank/DDBJ databases">
        <title>Multicomponent nature underlies the extraordinary mechanical properties of spider dragline silk.</title>
        <authorList>
            <person name="Kono N."/>
            <person name="Nakamura H."/>
            <person name="Mori M."/>
            <person name="Yoshida Y."/>
            <person name="Ohtoshi R."/>
            <person name="Malay A.D."/>
            <person name="Moran D.A.P."/>
            <person name="Tomita M."/>
            <person name="Numata K."/>
            <person name="Arakawa K."/>
        </authorList>
    </citation>
    <scope>NUCLEOTIDE SEQUENCE</scope>
</reference>
<gene>
    <name evidence="1" type="primary">AACS_57</name>
    <name evidence="1" type="ORF">NPIL_18481</name>
</gene>
<dbReference type="Proteomes" id="UP000887013">
    <property type="component" value="Unassembled WGS sequence"/>
</dbReference>
<evidence type="ECO:0000313" key="1">
    <source>
        <dbReference type="EMBL" id="GFS98679.1"/>
    </source>
</evidence>
<dbReference type="EMBL" id="BMAW01101248">
    <property type="protein sequence ID" value="GFS98679.1"/>
    <property type="molecule type" value="Genomic_DNA"/>
</dbReference>
<evidence type="ECO:0000313" key="2">
    <source>
        <dbReference type="Proteomes" id="UP000887013"/>
    </source>
</evidence>
<dbReference type="AlphaFoldDB" id="A0A8X6TE79"/>
<dbReference type="GO" id="GO:0030729">
    <property type="term" value="F:acetoacetate-CoA ligase activity"/>
    <property type="evidence" value="ECO:0007669"/>
    <property type="project" value="TreeGrafter"/>
</dbReference>
<organism evidence="1 2">
    <name type="scientific">Nephila pilipes</name>
    <name type="common">Giant wood spider</name>
    <name type="synonym">Nephila maculata</name>
    <dbReference type="NCBI Taxonomy" id="299642"/>
    <lineage>
        <taxon>Eukaryota</taxon>
        <taxon>Metazoa</taxon>
        <taxon>Ecdysozoa</taxon>
        <taxon>Arthropoda</taxon>
        <taxon>Chelicerata</taxon>
        <taxon>Arachnida</taxon>
        <taxon>Araneae</taxon>
        <taxon>Araneomorphae</taxon>
        <taxon>Entelegynae</taxon>
        <taxon>Araneoidea</taxon>
        <taxon>Nephilidae</taxon>
        <taxon>Nephila</taxon>
    </lineage>
</organism>
<sequence>MKEGYSFNEELIRNIRLHIEKELSFGHVPGLILEASDIPYNLTGKKMEIIVKKIINNMPYNAETVVNRACLKDFQNVPPYEDQF</sequence>
<dbReference type="PANTHER" id="PTHR42921:SF1">
    <property type="entry name" value="ACETOACETYL-COA SYNTHETASE"/>
    <property type="match status" value="1"/>
</dbReference>
<dbReference type="OrthoDB" id="6434877at2759"/>
<proteinExistence type="predicted"/>
<accession>A0A8X6TE79</accession>
<dbReference type="PANTHER" id="PTHR42921">
    <property type="entry name" value="ACETOACETYL-COA SYNTHETASE"/>
    <property type="match status" value="1"/>
</dbReference>